<dbReference type="Proteomes" id="UP000034736">
    <property type="component" value="Unassembled WGS sequence"/>
</dbReference>
<evidence type="ECO:0000313" key="1">
    <source>
        <dbReference type="EMBL" id="KKT42114.1"/>
    </source>
</evidence>
<sequence>MFLSLQHSFTPFCMTDIFSHFPPFGFLICPSNLKSFFWFRFLNLLPSQDSSTHERQILGWKGELFFPPVPMKSSNCFGETCSSSNWHIFFHLSPFLFKEQFLLPSKASSKQVLTLLGWRLACSKPWMEWKNISFPITSLVTHEYKAYGIIVAFNNEKVNIVSKNGLVRPVFI</sequence>
<organism evidence="1 2">
    <name type="scientific">Candidatus Giovannonibacteria bacterium GW2011_GWA2_44_13b</name>
    <dbReference type="NCBI Taxonomy" id="1618647"/>
    <lineage>
        <taxon>Bacteria</taxon>
        <taxon>Candidatus Giovannoniibacteriota</taxon>
    </lineage>
</organism>
<accession>A0A0G1K2U4</accession>
<dbReference type="EMBL" id="LCHU01000002">
    <property type="protein sequence ID" value="KKT42114.1"/>
    <property type="molecule type" value="Genomic_DNA"/>
</dbReference>
<name>A0A0G1K2U4_9BACT</name>
<reference evidence="1 2" key="1">
    <citation type="journal article" date="2015" name="Nature">
        <title>rRNA introns, odd ribosomes, and small enigmatic genomes across a large radiation of phyla.</title>
        <authorList>
            <person name="Brown C.T."/>
            <person name="Hug L.A."/>
            <person name="Thomas B.C."/>
            <person name="Sharon I."/>
            <person name="Castelle C.J."/>
            <person name="Singh A."/>
            <person name="Wilkins M.J."/>
            <person name="Williams K.H."/>
            <person name="Banfield J.F."/>
        </authorList>
    </citation>
    <scope>NUCLEOTIDE SEQUENCE [LARGE SCALE GENOMIC DNA]</scope>
</reference>
<proteinExistence type="predicted"/>
<gene>
    <name evidence="1" type="ORF">UW30_C0002G0025</name>
</gene>
<comment type="caution">
    <text evidence="1">The sequence shown here is derived from an EMBL/GenBank/DDBJ whole genome shotgun (WGS) entry which is preliminary data.</text>
</comment>
<evidence type="ECO:0000313" key="2">
    <source>
        <dbReference type="Proteomes" id="UP000034736"/>
    </source>
</evidence>
<protein>
    <submittedName>
        <fullName evidence="1">Uncharacterized protein</fullName>
    </submittedName>
</protein>
<dbReference type="AlphaFoldDB" id="A0A0G1K2U4"/>